<evidence type="ECO:0000259" key="2">
    <source>
        <dbReference type="Pfam" id="PF03724"/>
    </source>
</evidence>
<organism evidence="3">
    <name type="scientific">Deinococcus sp. VB142</name>
    <dbReference type="NCBI Taxonomy" id="3112952"/>
    <lineage>
        <taxon>Bacteria</taxon>
        <taxon>Thermotogati</taxon>
        <taxon>Deinococcota</taxon>
        <taxon>Deinococci</taxon>
        <taxon>Deinococcales</taxon>
        <taxon>Deinococcaceae</taxon>
        <taxon>Deinococcus</taxon>
    </lineage>
</organism>
<name>A0AAU6Q4J2_9DEIO</name>
<feature type="domain" description="DUF306" evidence="2">
    <location>
        <begin position="22"/>
        <end position="123"/>
    </location>
</feature>
<dbReference type="InterPro" id="IPR053147">
    <property type="entry name" value="Hsp_HslJ-like"/>
</dbReference>
<reference evidence="3" key="1">
    <citation type="submission" date="2024-03" db="EMBL/GenBank/DDBJ databases">
        <title>Deinococcus weizhi sp. nov., isolated from human skin.</title>
        <authorList>
            <person name="Wei Z."/>
            <person name="Tian F."/>
            <person name="Yang C."/>
            <person name="Xin L.T."/>
            <person name="Wen Z.J."/>
            <person name="Lan K.C."/>
            <person name="Yu L."/>
            <person name="Zhe W."/>
            <person name="Dan F.D."/>
            <person name="Jun W."/>
            <person name="Rui Z."/>
            <person name="Yong X.J."/>
            <person name="Ting Y."/>
            <person name="Wei X."/>
            <person name="Xu Z.G."/>
            <person name="Xin Z."/>
            <person name="Dong F.G."/>
            <person name="Ni X.M."/>
            <person name="Zheng M.G."/>
            <person name="Chun Y."/>
            <person name="Qian W.X."/>
        </authorList>
    </citation>
    <scope>NUCLEOTIDE SEQUENCE</scope>
    <source>
        <strain evidence="3">VB142</strain>
    </source>
</reference>
<dbReference type="AlphaFoldDB" id="A0AAU6Q4J2"/>
<dbReference type="Pfam" id="PF03724">
    <property type="entry name" value="META"/>
    <property type="match status" value="3"/>
</dbReference>
<feature type="domain" description="DUF306" evidence="2">
    <location>
        <begin position="145"/>
        <end position="247"/>
    </location>
</feature>
<sequence length="365" mass="37909">MPLSFLAAPLLSLALGGAAAPALERTTWTLTSPAPQSADIPSPTLQLSGSKVSGFAGCNQYQATVRRQGGRLSIGQLSLTRRLCEPARMKLEQGFIESLGHVKSYQQSGQTLTLIGGKQRLVFRAAPTGGSMTPISSPDLNPAAAAGEWKVVSLQVGGAVSVPAAAQLTLQANGNGLSLAGILDCNRITAQGTLGGERLTFTQYATTRMLCENMQGERALGKLLGAPVQVSVQDEQMTWKNSLGELTLRRVTPTPATVSAAQLSGRTFTLLGIGSQKLVTDAPLTLTFAGGRVGGYDGCNHFGAAYAIGKGGELRLTGPLTSTLVACTQETPNLTGLLGAQPRLTLSGKTLTLSSGGVDWVFEEK</sequence>
<dbReference type="PANTHER" id="PTHR35535">
    <property type="entry name" value="HEAT SHOCK PROTEIN HSLJ"/>
    <property type="match status" value="1"/>
</dbReference>
<dbReference type="EMBL" id="CP149782">
    <property type="protein sequence ID" value="WYF45266.1"/>
    <property type="molecule type" value="Genomic_DNA"/>
</dbReference>
<dbReference type="InterPro" id="IPR038670">
    <property type="entry name" value="HslJ-like_sf"/>
</dbReference>
<keyword evidence="1" id="KW-0732">Signal</keyword>
<gene>
    <name evidence="3" type="ORF">WDJ50_03830</name>
</gene>
<dbReference type="PANTHER" id="PTHR35535:SF1">
    <property type="entry name" value="HEAT SHOCK PROTEIN HSLJ"/>
    <property type="match status" value="1"/>
</dbReference>
<protein>
    <submittedName>
        <fullName evidence="3">META domain-containing protein</fullName>
    </submittedName>
</protein>
<accession>A0AAU6Q4J2</accession>
<evidence type="ECO:0000313" key="3">
    <source>
        <dbReference type="EMBL" id="WYF45266.1"/>
    </source>
</evidence>
<feature type="chain" id="PRO_5043694384" evidence="1">
    <location>
        <begin position="20"/>
        <end position="365"/>
    </location>
</feature>
<evidence type="ECO:0000256" key="1">
    <source>
        <dbReference type="SAM" id="SignalP"/>
    </source>
</evidence>
<feature type="domain" description="DUF306" evidence="2">
    <location>
        <begin position="261"/>
        <end position="355"/>
    </location>
</feature>
<dbReference type="RefSeq" id="WP_339096468.1">
    <property type="nucleotide sequence ID" value="NZ_CP149782.1"/>
</dbReference>
<proteinExistence type="predicted"/>
<dbReference type="InterPro" id="IPR005184">
    <property type="entry name" value="DUF306_Meta_HslJ"/>
</dbReference>
<feature type="signal peptide" evidence="1">
    <location>
        <begin position="1"/>
        <end position="19"/>
    </location>
</feature>
<dbReference type="Gene3D" id="2.40.128.270">
    <property type="match status" value="3"/>
</dbReference>